<dbReference type="OrthoDB" id="9801445at2"/>
<dbReference type="EMBL" id="QVME01000002">
    <property type="protein sequence ID" value="RGE69004.1"/>
    <property type="molecule type" value="Genomic_DNA"/>
</dbReference>
<evidence type="ECO:0000313" key="6">
    <source>
        <dbReference type="EMBL" id="CUP95915.1"/>
    </source>
</evidence>
<dbReference type="SUPFAM" id="SSF102215">
    <property type="entry name" value="Creatininase"/>
    <property type="match status" value="1"/>
</dbReference>
<evidence type="ECO:0000256" key="5">
    <source>
        <dbReference type="ARBA" id="ARBA00024029"/>
    </source>
</evidence>
<dbReference type="Gene3D" id="3.40.50.10310">
    <property type="entry name" value="Creatininase"/>
    <property type="match status" value="1"/>
</dbReference>
<name>A0A174SKE4_9FIRM</name>
<evidence type="ECO:0000256" key="1">
    <source>
        <dbReference type="ARBA" id="ARBA00001947"/>
    </source>
</evidence>
<dbReference type="Proteomes" id="UP000095765">
    <property type="component" value="Unassembled WGS sequence"/>
</dbReference>
<dbReference type="GO" id="GO:0009231">
    <property type="term" value="P:riboflavin biosynthetic process"/>
    <property type="evidence" value="ECO:0007669"/>
    <property type="project" value="TreeGrafter"/>
</dbReference>
<keyword evidence="4" id="KW-0862">Zinc</keyword>
<organism evidence="6 8">
    <name type="scientific">Anaerotruncus colihominis</name>
    <dbReference type="NCBI Taxonomy" id="169435"/>
    <lineage>
        <taxon>Bacteria</taxon>
        <taxon>Bacillati</taxon>
        <taxon>Bacillota</taxon>
        <taxon>Clostridia</taxon>
        <taxon>Eubacteriales</taxon>
        <taxon>Oscillospiraceae</taxon>
        <taxon>Anaerotruncus</taxon>
    </lineage>
</organism>
<dbReference type="GO" id="GO:0046872">
    <property type="term" value="F:metal ion binding"/>
    <property type="evidence" value="ECO:0007669"/>
    <property type="project" value="UniProtKB-KW"/>
</dbReference>
<dbReference type="GO" id="GO:0006602">
    <property type="term" value="P:creatinine catabolic process"/>
    <property type="evidence" value="ECO:0007669"/>
    <property type="project" value="InterPro"/>
</dbReference>
<dbReference type="InterPro" id="IPR003785">
    <property type="entry name" value="Creatininase/forma_Hydrolase"/>
</dbReference>
<protein>
    <submittedName>
        <fullName evidence="7">Creatininase</fullName>
        <ecNumber evidence="6 7">3.5.2.10</ecNumber>
    </submittedName>
    <submittedName>
        <fullName evidence="6">Creatinine amidohydrolase</fullName>
    </submittedName>
</protein>
<dbReference type="EMBL" id="CZBE01000018">
    <property type="protein sequence ID" value="CUP95915.1"/>
    <property type="molecule type" value="Genomic_DNA"/>
</dbReference>
<dbReference type="NCBIfam" id="TIGR04448">
    <property type="entry name" value="creatininase"/>
    <property type="match status" value="1"/>
</dbReference>
<sequence>MYPSVDMETMTWLEYREKIDSILILPVGATEQHGPHLPLCVDALLAREFAHRLAQKTNGIVAPALSYGYKSKPQSGGGPLFPGTIDLSGATLQQLAADLIDEFVRDGFTKIFIMNAHFENDPFLIEAMDLCAAKYDGRVTLVLSNWWDPMPDELIGRLFDETPFPGWAAEHAAITETSLMLYFAPELVHMDRIDDSAAAAPCAYHRYPVKPGCVPASGVLASARSSSAEKGRLIVESVLPRLCDIVREAFA</sequence>
<gene>
    <name evidence="6" type="primary">crnA_1</name>
    <name evidence="7" type="ORF">DXC40_06890</name>
    <name evidence="6" type="ORF">ERS852551_02556</name>
</gene>
<dbReference type="PANTHER" id="PTHR35005:SF1">
    <property type="entry name" value="2-AMINO-5-FORMYLAMINO-6-RIBOSYLAMINOPYRIMIDIN-4(3H)-ONE 5'-MONOPHOSPHATE DEFORMYLASE"/>
    <property type="match status" value="1"/>
</dbReference>
<evidence type="ECO:0000256" key="4">
    <source>
        <dbReference type="ARBA" id="ARBA00022833"/>
    </source>
</evidence>
<dbReference type="RefSeq" id="WP_055245558.1">
    <property type="nucleotide sequence ID" value="NZ_CABIWA010000005.1"/>
</dbReference>
<dbReference type="Proteomes" id="UP000260828">
    <property type="component" value="Unassembled WGS sequence"/>
</dbReference>
<dbReference type="PANTHER" id="PTHR35005">
    <property type="entry name" value="3-DEHYDRO-SCYLLO-INOSOSE HYDROLASE"/>
    <property type="match status" value="1"/>
</dbReference>
<reference evidence="6 8" key="1">
    <citation type="submission" date="2015-09" db="EMBL/GenBank/DDBJ databases">
        <authorList>
            <consortium name="Pathogen Informatics"/>
        </authorList>
    </citation>
    <scope>NUCLEOTIDE SEQUENCE [LARGE SCALE GENOMIC DNA]</scope>
    <source>
        <strain evidence="6 8">2789STDY5834939</strain>
    </source>
</reference>
<dbReference type="GO" id="GO:0047789">
    <property type="term" value="F:creatininase activity"/>
    <property type="evidence" value="ECO:0007669"/>
    <property type="project" value="UniProtKB-EC"/>
</dbReference>
<comment type="cofactor">
    <cofactor evidence="1">
        <name>Zn(2+)</name>
        <dbReference type="ChEBI" id="CHEBI:29105"/>
    </cofactor>
</comment>
<dbReference type="InterPro" id="IPR031034">
    <property type="entry name" value="Creatininase"/>
</dbReference>
<evidence type="ECO:0000313" key="7">
    <source>
        <dbReference type="EMBL" id="RGE69004.1"/>
    </source>
</evidence>
<keyword evidence="2" id="KW-0479">Metal-binding</keyword>
<keyword evidence="3 6" id="KW-0378">Hydrolase</keyword>
<evidence type="ECO:0000256" key="2">
    <source>
        <dbReference type="ARBA" id="ARBA00022723"/>
    </source>
</evidence>
<evidence type="ECO:0000256" key="3">
    <source>
        <dbReference type="ARBA" id="ARBA00022801"/>
    </source>
</evidence>
<comment type="similarity">
    <text evidence="5">Belongs to the creatininase superfamily.</text>
</comment>
<dbReference type="InterPro" id="IPR024087">
    <property type="entry name" value="Creatininase-like_sf"/>
</dbReference>
<dbReference type="Pfam" id="PF02633">
    <property type="entry name" value="Creatininase"/>
    <property type="match status" value="1"/>
</dbReference>
<evidence type="ECO:0000313" key="8">
    <source>
        <dbReference type="Proteomes" id="UP000095765"/>
    </source>
</evidence>
<dbReference type="EC" id="3.5.2.10" evidence="6 7"/>
<dbReference type="GO" id="GO:0016811">
    <property type="term" value="F:hydrolase activity, acting on carbon-nitrogen (but not peptide) bonds, in linear amides"/>
    <property type="evidence" value="ECO:0007669"/>
    <property type="project" value="TreeGrafter"/>
</dbReference>
<dbReference type="GO" id="GO:0006601">
    <property type="term" value="P:creatine biosynthetic process"/>
    <property type="evidence" value="ECO:0007669"/>
    <property type="project" value="InterPro"/>
</dbReference>
<accession>A0A174SKE4</accession>
<evidence type="ECO:0000313" key="9">
    <source>
        <dbReference type="Proteomes" id="UP000260828"/>
    </source>
</evidence>
<reference evidence="7 9" key="2">
    <citation type="submission" date="2018-08" db="EMBL/GenBank/DDBJ databases">
        <title>A genome reference for cultivated species of the human gut microbiota.</title>
        <authorList>
            <person name="Zou Y."/>
            <person name="Xue W."/>
            <person name="Luo G."/>
        </authorList>
    </citation>
    <scope>NUCLEOTIDE SEQUENCE [LARGE SCALE GENOMIC DNA]</scope>
    <source>
        <strain evidence="7 9">TF05-12AC</strain>
    </source>
</reference>
<proteinExistence type="inferred from homology"/>
<dbReference type="AlphaFoldDB" id="A0A174SKE4"/>